<feature type="compositionally biased region" description="Basic and acidic residues" evidence="1">
    <location>
        <begin position="295"/>
        <end position="313"/>
    </location>
</feature>
<feature type="transmembrane region" description="Helical" evidence="2">
    <location>
        <begin position="260"/>
        <end position="282"/>
    </location>
</feature>
<dbReference type="AlphaFoldDB" id="A0A2B4RG31"/>
<keyword evidence="4" id="KW-1185">Reference proteome</keyword>
<protein>
    <submittedName>
        <fullName evidence="3">Uncharacterized protein</fullName>
    </submittedName>
</protein>
<feature type="compositionally biased region" description="Basic and acidic residues" evidence="1">
    <location>
        <begin position="569"/>
        <end position="580"/>
    </location>
</feature>
<proteinExistence type="predicted"/>
<name>A0A2B4RG31_STYPI</name>
<sequence>MLVCLLSMESGTCSTDGFQIFRETIDSFRIPPSKCNPTNQTFDYCLEYNAKKSKGNMKTPCDCSCDTASATFEFRNYAWSCQKNNETRASFGCGMLFDKEDNATELNLLRNERKKKLMWKAGPCTINFQDSSYINCHGKKVSMATRSANSMFQIEGESDYPNLNELEVEYPSRSVVEGKIVTLELECKDSDGSTTKSCLLFKLEGGTSCPVVPTTPFPTVVDTAINTEVVPSIATSQTQIFLPPNSSADKQTGGLDNLSVFLIVGLTLSLSALFVIVGVFVYRRNCARDNPYWDAEEHSSHSNPDSERSEKDPGYASLSHCTTTTYASTYHIPSTLGGISTLGGEDPIYSTVDEYQDPAMTQSPRNERPLSMEQRVYNLVEALDTSAPVGTYEYCSNEVSQAQPPVSVDTSTPIGTYEHCSNEISQAQSPVSVEQRVYNIIEGIDLKTAEDLNGDGAKEGNQENQAPPSVEQRVYNLIEPMDNTNASDGPNKEEIKVQAPISVGQRLYNIIEPLDTVTCQQDDSCDPKSKEIGKHPLYNILGEPLPSDIEHGDKKESSRLKDPIYNVLEEPKLEETKEPRNASLDSSWEYEEPIEL</sequence>
<keyword evidence="2" id="KW-1133">Transmembrane helix</keyword>
<evidence type="ECO:0000313" key="4">
    <source>
        <dbReference type="Proteomes" id="UP000225706"/>
    </source>
</evidence>
<feature type="region of interest" description="Disordered" evidence="1">
    <location>
        <begin position="538"/>
        <end position="596"/>
    </location>
</feature>
<evidence type="ECO:0000313" key="3">
    <source>
        <dbReference type="EMBL" id="PFX17324.1"/>
    </source>
</evidence>
<gene>
    <name evidence="3" type="ORF">AWC38_SpisGene18357</name>
</gene>
<evidence type="ECO:0000256" key="2">
    <source>
        <dbReference type="SAM" id="Phobius"/>
    </source>
</evidence>
<comment type="caution">
    <text evidence="3">The sequence shown here is derived from an EMBL/GenBank/DDBJ whole genome shotgun (WGS) entry which is preliminary data.</text>
</comment>
<keyword evidence="2" id="KW-0812">Transmembrane</keyword>
<organism evidence="3 4">
    <name type="scientific">Stylophora pistillata</name>
    <name type="common">Smooth cauliflower coral</name>
    <dbReference type="NCBI Taxonomy" id="50429"/>
    <lineage>
        <taxon>Eukaryota</taxon>
        <taxon>Metazoa</taxon>
        <taxon>Cnidaria</taxon>
        <taxon>Anthozoa</taxon>
        <taxon>Hexacorallia</taxon>
        <taxon>Scleractinia</taxon>
        <taxon>Astrocoeniina</taxon>
        <taxon>Pocilloporidae</taxon>
        <taxon>Stylophora</taxon>
    </lineage>
</organism>
<dbReference type="Proteomes" id="UP000225706">
    <property type="component" value="Unassembled WGS sequence"/>
</dbReference>
<evidence type="ECO:0000256" key="1">
    <source>
        <dbReference type="SAM" id="MobiDB-lite"/>
    </source>
</evidence>
<reference evidence="4" key="1">
    <citation type="journal article" date="2017" name="bioRxiv">
        <title>Comparative analysis of the genomes of Stylophora pistillata and Acropora digitifera provides evidence for extensive differences between species of corals.</title>
        <authorList>
            <person name="Voolstra C.R."/>
            <person name="Li Y."/>
            <person name="Liew Y.J."/>
            <person name="Baumgarten S."/>
            <person name="Zoccola D."/>
            <person name="Flot J.-F."/>
            <person name="Tambutte S."/>
            <person name="Allemand D."/>
            <person name="Aranda M."/>
        </authorList>
    </citation>
    <scope>NUCLEOTIDE SEQUENCE [LARGE SCALE GENOMIC DNA]</scope>
</reference>
<feature type="region of interest" description="Disordered" evidence="1">
    <location>
        <begin position="293"/>
        <end position="316"/>
    </location>
</feature>
<feature type="compositionally biased region" description="Basic and acidic residues" evidence="1">
    <location>
        <begin position="548"/>
        <end position="562"/>
    </location>
</feature>
<dbReference type="EMBL" id="LSMT01000481">
    <property type="protein sequence ID" value="PFX17324.1"/>
    <property type="molecule type" value="Genomic_DNA"/>
</dbReference>
<keyword evidence="2" id="KW-0472">Membrane</keyword>
<dbReference type="OrthoDB" id="5955824at2759"/>
<accession>A0A2B4RG31</accession>